<sequence length="154" mass="17647">RTVTVDSHSDALFCIPTTGMQDQESPSPSYADGSERNLYKYSKYYSGAEPTFMEGDVFRIIVPLNDAYSFDFGQNGRSNQSNQSNQTGLTEEEQKLLNWIKLNPDMTNTLIAESLDWSVSKVKYYVQKLKRANKIKRAGTSRKGYWEVFEEEDN</sequence>
<comment type="caution">
    <text evidence="1">The sequence shown here is derived from an EMBL/GenBank/DDBJ whole genome shotgun (WGS) entry which is preliminary data.</text>
</comment>
<name>A0ABS2EIA4_9FIRM</name>
<dbReference type="SUPFAM" id="SSF46785">
    <property type="entry name" value="Winged helix' DNA-binding domain"/>
    <property type="match status" value="1"/>
</dbReference>
<dbReference type="RefSeq" id="WP_204864327.1">
    <property type="nucleotide sequence ID" value="NZ_JACJKH010000018.1"/>
</dbReference>
<evidence type="ECO:0000313" key="2">
    <source>
        <dbReference type="Proteomes" id="UP000775686"/>
    </source>
</evidence>
<dbReference type="Proteomes" id="UP000775686">
    <property type="component" value="Unassembled WGS sequence"/>
</dbReference>
<gene>
    <name evidence="1" type="ORF">H6A32_10660</name>
</gene>
<accession>A0ABS2EIA4</accession>
<organism evidence="1 2">
    <name type="scientific">Drancourtella massiliensis</name>
    <dbReference type="NCBI Taxonomy" id="1632013"/>
    <lineage>
        <taxon>Bacteria</taxon>
        <taxon>Bacillati</taxon>
        <taxon>Bacillota</taxon>
        <taxon>Clostridia</taxon>
        <taxon>Eubacteriales</taxon>
        <taxon>Oscillospiraceae</taxon>
        <taxon>Drancourtella</taxon>
    </lineage>
</organism>
<reference evidence="1 2" key="1">
    <citation type="journal article" date="2021" name="Sci. Rep.">
        <title>The distribution of antibiotic resistance genes in chicken gut microbiota commensals.</title>
        <authorList>
            <person name="Juricova H."/>
            <person name="Matiasovicova J."/>
            <person name="Kubasova T."/>
            <person name="Cejkova D."/>
            <person name="Rychlik I."/>
        </authorList>
    </citation>
    <scope>NUCLEOTIDE SEQUENCE [LARGE SCALE GENOMIC DNA]</scope>
    <source>
        <strain evidence="1 2">An770</strain>
    </source>
</reference>
<dbReference type="Pfam" id="PF13412">
    <property type="entry name" value="HTH_24"/>
    <property type="match status" value="1"/>
</dbReference>
<keyword evidence="2" id="KW-1185">Reference proteome</keyword>
<proteinExistence type="predicted"/>
<dbReference type="InterPro" id="IPR036390">
    <property type="entry name" value="WH_DNA-bd_sf"/>
</dbReference>
<feature type="non-terminal residue" evidence="1">
    <location>
        <position position="1"/>
    </location>
</feature>
<dbReference type="EMBL" id="JACJKH010000018">
    <property type="protein sequence ID" value="MBM6744759.1"/>
    <property type="molecule type" value="Genomic_DNA"/>
</dbReference>
<dbReference type="Gene3D" id="1.10.10.10">
    <property type="entry name" value="Winged helix-like DNA-binding domain superfamily/Winged helix DNA-binding domain"/>
    <property type="match status" value="1"/>
</dbReference>
<protein>
    <submittedName>
        <fullName evidence="1">Winged helix-turn-helix transcriptional regulator</fullName>
    </submittedName>
</protein>
<evidence type="ECO:0000313" key="1">
    <source>
        <dbReference type="EMBL" id="MBM6744759.1"/>
    </source>
</evidence>
<dbReference type="InterPro" id="IPR036388">
    <property type="entry name" value="WH-like_DNA-bd_sf"/>
</dbReference>